<evidence type="ECO:0000313" key="3">
    <source>
        <dbReference type="Proteomes" id="UP000184233"/>
    </source>
</evidence>
<accession>A0A1M3L6C3</accession>
<proteinExistence type="predicted"/>
<feature type="domain" description="GWxTD" evidence="1">
    <location>
        <begin position="316"/>
        <end position="430"/>
    </location>
</feature>
<protein>
    <recommendedName>
        <fullName evidence="1">GWxTD domain-containing protein</fullName>
    </recommendedName>
</protein>
<dbReference type="STRING" id="1895771.BGO89_00485"/>
<gene>
    <name evidence="2" type="ORF">BGO89_00485</name>
</gene>
<organism evidence="2 3">
    <name type="scientific">Candidatus Kapaibacterium thiocyanatum</name>
    <dbReference type="NCBI Taxonomy" id="1895771"/>
    <lineage>
        <taxon>Bacteria</taxon>
        <taxon>Pseudomonadati</taxon>
        <taxon>Candidatus Kapaibacteriota</taxon>
        <taxon>Candidatus Kapaibacteriia</taxon>
        <taxon>Candidatus Kapaibacteriales</taxon>
        <taxon>Candidatus Kapaibacteriaceae</taxon>
        <taxon>Candidatus Kapaibacterium</taxon>
    </lineage>
</organism>
<sequence>MVRCIPIRTLSMTGLLAGLFTAGVLTSAIAQQPQRIPPPQPAAAQPGDMSSTIRVDALAFRGSLFDDKARVDLYLAVPYQSMEFQEYNKMFAAQYRVTMAIRDTVGRKLLDTTFTRQVAEADYGTSRGKTGKADIVQRSFTLRPGTYRIEVTVTDQFSRRDYTQTKTLTVSDFNDELPALSSILYVSEIEQRGSRYSITPFIGDAIWNLENPLFIFFETYAERVPQQVGFSWKIAQKDGRLLSSGVSGSAETLKEKTQQHFMRLTYPPRPTAGTYSLTVRMHPFTTVLDTNETVSMTTRPFIIPRTATTAILSDLNRAIRQLRYVVPSQSDIDQILGAPTEADRQALFEDFWKKLDPTPNTTRNEAFEDYYARIEYANKVYKSYNEGWLTDMGMIYIIYGEPMNIERYTSQTGSALLVRWTYPNSQTFTFEDNTGFGDYRLRSALPPGARYQYKR</sequence>
<comment type="caution">
    <text evidence="2">The sequence shown here is derived from an EMBL/GenBank/DDBJ whole genome shotgun (WGS) entry which is preliminary data.</text>
</comment>
<dbReference type="InterPro" id="IPR030959">
    <property type="entry name" value="GWxTD_dom"/>
</dbReference>
<evidence type="ECO:0000259" key="1">
    <source>
        <dbReference type="Pfam" id="PF20094"/>
    </source>
</evidence>
<evidence type="ECO:0000313" key="2">
    <source>
        <dbReference type="EMBL" id="OJX61111.1"/>
    </source>
</evidence>
<dbReference type="AlphaFoldDB" id="A0A1M3L6C3"/>
<dbReference type="Pfam" id="PF20094">
    <property type="entry name" value="GWxTD_dom"/>
    <property type="match status" value="1"/>
</dbReference>
<reference evidence="2 3" key="1">
    <citation type="submission" date="2016-09" db="EMBL/GenBank/DDBJ databases">
        <title>Genome-resolved meta-omics ties microbial dynamics to process performance in biotechnology for thiocyanate degradation.</title>
        <authorList>
            <person name="Kantor R.S."/>
            <person name="Huddy R.J."/>
            <person name="Iyer R."/>
            <person name="Thomas B.C."/>
            <person name="Brown C.T."/>
            <person name="Anantharaman K."/>
            <person name="Tringe S."/>
            <person name="Hettich R.L."/>
            <person name="Harrison S.T."/>
            <person name="Banfield J.F."/>
        </authorList>
    </citation>
    <scope>NUCLEOTIDE SEQUENCE [LARGE SCALE GENOMIC DNA]</scope>
    <source>
        <strain evidence="2">59-99</strain>
    </source>
</reference>
<dbReference type="Proteomes" id="UP000184233">
    <property type="component" value="Unassembled WGS sequence"/>
</dbReference>
<name>A0A1M3L6C3_9BACT</name>
<dbReference type="EMBL" id="MKVH01000002">
    <property type="protein sequence ID" value="OJX61111.1"/>
    <property type="molecule type" value="Genomic_DNA"/>
</dbReference>
<dbReference type="NCBIfam" id="TIGR04514">
    <property type="entry name" value="GWxTD_dom"/>
    <property type="match status" value="1"/>
</dbReference>